<reference evidence="5 6" key="1">
    <citation type="submission" date="2013-03" db="EMBL/GenBank/DDBJ databases">
        <authorList>
            <person name="Harkins D.M."/>
            <person name="Durkin A.S."/>
            <person name="Brinkac L.M."/>
            <person name="Haft D.H."/>
            <person name="Selengut J.D."/>
            <person name="Sanka R."/>
            <person name="DePew J."/>
            <person name="Purushe J."/>
            <person name="Galloway R.L."/>
            <person name="Vinetz J.M."/>
            <person name="Sutton G.G."/>
            <person name="Nierman W.C."/>
            <person name="Fouts D.E."/>
        </authorList>
    </citation>
    <scope>NUCLEOTIDE SEQUENCE [LARGE SCALE GENOMIC DNA]</scope>
    <source>
        <strain evidence="5 6">Waz Holland</strain>
    </source>
</reference>
<dbReference type="Pfam" id="PF00072">
    <property type="entry name" value="Response_reg"/>
    <property type="match status" value="1"/>
</dbReference>
<evidence type="ECO:0000313" key="5">
    <source>
        <dbReference type="EMBL" id="EMY68011.1"/>
    </source>
</evidence>
<dbReference type="InterPro" id="IPR011006">
    <property type="entry name" value="CheY-like_superfamily"/>
</dbReference>
<keyword evidence="2" id="KW-0902">Two-component regulatory system</keyword>
<evidence type="ECO:0000256" key="2">
    <source>
        <dbReference type="ARBA" id="ARBA00023012"/>
    </source>
</evidence>
<dbReference type="RefSeq" id="WP_002990909.1">
    <property type="nucleotide sequence ID" value="NZ_AOGY02000077.1"/>
</dbReference>
<accession>N1W832</accession>
<comment type="caution">
    <text evidence="5">The sequence shown here is derived from an EMBL/GenBank/DDBJ whole genome shotgun (WGS) entry which is preliminary data.</text>
</comment>
<dbReference type="STRING" id="1218591.LEP1GSC199_3810"/>
<feature type="modified residue" description="4-aspartylphosphate" evidence="3">
    <location>
        <position position="96"/>
    </location>
</feature>
<dbReference type="PANTHER" id="PTHR45339:SF1">
    <property type="entry name" value="HYBRID SIGNAL TRANSDUCTION HISTIDINE KINASE J"/>
    <property type="match status" value="1"/>
</dbReference>
<keyword evidence="1 3" id="KW-0597">Phosphoprotein</keyword>
<dbReference type="AlphaFoldDB" id="N1W832"/>
<dbReference type="CDD" id="cd17546">
    <property type="entry name" value="REC_hyHK_CKI1_RcsC-like"/>
    <property type="match status" value="1"/>
</dbReference>
<dbReference type="PROSITE" id="PS50110">
    <property type="entry name" value="RESPONSE_REGULATORY"/>
    <property type="match status" value="1"/>
</dbReference>
<evidence type="ECO:0000313" key="6">
    <source>
        <dbReference type="Proteomes" id="UP000012227"/>
    </source>
</evidence>
<dbReference type="PANTHER" id="PTHR45339">
    <property type="entry name" value="HYBRID SIGNAL TRANSDUCTION HISTIDINE KINASE J"/>
    <property type="match status" value="1"/>
</dbReference>
<dbReference type="GO" id="GO:0000160">
    <property type="term" value="P:phosphorelay signal transduction system"/>
    <property type="evidence" value="ECO:0007669"/>
    <property type="project" value="UniProtKB-KW"/>
</dbReference>
<organism evidence="5 6">
    <name type="scientific">Leptospira vanthielii serovar Holland str. Waz Holland = ATCC 700522</name>
    <dbReference type="NCBI Taxonomy" id="1218591"/>
    <lineage>
        <taxon>Bacteria</taxon>
        <taxon>Pseudomonadati</taxon>
        <taxon>Spirochaetota</taxon>
        <taxon>Spirochaetia</taxon>
        <taxon>Leptospirales</taxon>
        <taxon>Leptospiraceae</taxon>
        <taxon>Leptospira</taxon>
    </lineage>
</organism>
<dbReference type="InterPro" id="IPR001789">
    <property type="entry name" value="Sig_transdc_resp-reg_receiver"/>
</dbReference>
<proteinExistence type="predicted"/>
<dbReference type="EMBL" id="AOGY02000077">
    <property type="protein sequence ID" value="EMY68011.1"/>
    <property type="molecule type" value="Genomic_DNA"/>
</dbReference>
<evidence type="ECO:0000259" key="4">
    <source>
        <dbReference type="PROSITE" id="PS50110"/>
    </source>
</evidence>
<dbReference type="Gene3D" id="3.40.50.2300">
    <property type="match status" value="1"/>
</dbReference>
<name>N1W832_9LEPT</name>
<dbReference type="GO" id="GO:0004673">
    <property type="term" value="F:protein histidine kinase activity"/>
    <property type="evidence" value="ECO:0007669"/>
    <property type="project" value="TreeGrafter"/>
</dbReference>
<feature type="domain" description="Response regulatory" evidence="4">
    <location>
        <begin position="47"/>
        <end position="134"/>
    </location>
</feature>
<evidence type="ECO:0000256" key="1">
    <source>
        <dbReference type="ARBA" id="ARBA00022553"/>
    </source>
</evidence>
<dbReference type="GO" id="GO:0071474">
    <property type="term" value="P:cellular hyperosmotic response"/>
    <property type="evidence" value="ECO:0007669"/>
    <property type="project" value="TreeGrafter"/>
</dbReference>
<dbReference type="Proteomes" id="UP000012227">
    <property type="component" value="Unassembled WGS sequence"/>
</dbReference>
<evidence type="ECO:0000256" key="3">
    <source>
        <dbReference type="PROSITE-ProRule" id="PRU00169"/>
    </source>
</evidence>
<gene>
    <name evidence="5" type="ORF">LEP1GSC199_3810</name>
</gene>
<sequence length="134" mass="15659">MDSQLNKGSLFWCNLPYENKESHNIDKVFPQQSLQSDSIDSIFSNQKFLIVENNVLNQKVIGGLLRKYNINFDVAENGEVAVSLFQENKYDLILMDCEMPVMDGFEAILKIRELEKKNRKNNYFSRYSSCPYRT</sequence>
<protein>
    <submittedName>
        <fullName evidence="5">Response regulator receiver domain protein</fullName>
    </submittedName>
</protein>
<dbReference type="SUPFAM" id="SSF52172">
    <property type="entry name" value="CheY-like"/>
    <property type="match status" value="1"/>
</dbReference>